<dbReference type="InterPro" id="IPR042230">
    <property type="entry name" value="CusF_sf"/>
</dbReference>
<dbReference type="Pfam" id="PF11604">
    <property type="entry name" value="CusF_Ec"/>
    <property type="match status" value="1"/>
</dbReference>
<dbReference type="RefSeq" id="WP_130433780.1">
    <property type="nucleotide sequence ID" value="NZ_SHKP01000007.1"/>
</dbReference>
<dbReference type="EMBL" id="SHKP01000007">
    <property type="protein sequence ID" value="RZT94988.1"/>
    <property type="molecule type" value="Genomic_DNA"/>
</dbReference>
<organism evidence="2 3">
    <name type="scientific">Rivibacter subsaxonicus</name>
    <dbReference type="NCBI Taxonomy" id="457575"/>
    <lineage>
        <taxon>Bacteria</taxon>
        <taxon>Pseudomonadati</taxon>
        <taxon>Pseudomonadota</taxon>
        <taxon>Betaproteobacteria</taxon>
        <taxon>Burkholderiales</taxon>
        <taxon>Rivibacter</taxon>
    </lineage>
</organism>
<reference evidence="2 3" key="1">
    <citation type="submission" date="2019-02" db="EMBL/GenBank/DDBJ databases">
        <title>Genomic Encyclopedia of Type Strains, Phase IV (KMG-IV): sequencing the most valuable type-strain genomes for metagenomic binning, comparative biology and taxonomic classification.</title>
        <authorList>
            <person name="Goeker M."/>
        </authorList>
    </citation>
    <scope>NUCLEOTIDE SEQUENCE [LARGE SCALE GENOMIC DNA]</scope>
    <source>
        <strain evidence="2 3">DSM 19570</strain>
    </source>
</reference>
<evidence type="ECO:0000256" key="1">
    <source>
        <dbReference type="SAM" id="SignalP"/>
    </source>
</evidence>
<gene>
    <name evidence="2" type="ORF">EV670_2734</name>
</gene>
<keyword evidence="1" id="KW-0732">Signal</keyword>
<dbReference type="OrthoDB" id="9180744at2"/>
<dbReference type="AlphaFoldDB" id="A0A4Q7VG66"/>
<feature type="signal peptide" evidence="1">
    <location>
        <begin position="1"/>
        <end position="23"/>
    </location>
</feature>
<name>A0A4Q7VG66_9BURK</name>
<accession>A0A4Q7VG66</accession>
<comment type="caution">
    <text evidence="2">The sequence shown here is derived from an EMBL/GenBank/DDBJ whole genome shotgun (WGS) entry which is preliminary data.</text>
</comment>
<dbReference type="InterPro" id="IPR021647">
    <property type="entry name" value="CusF_Ec"/>
</dbReference>
<proteinExistence type="predicted"/>
<evidence type="ECO:0000313" key="3">
    <source>
        <dbReference type="Proteomes" id="UP000293671"/>
    </source>
</evidence>
<sequence length="95" mass="10422">MMKHRILRVLVLAGATLALPALAQTTDGEVRKVDKTQQRITLAHGEIKSLDLPAMTMAYRVKDPALLDGIQPGDKVKFSAEKINGQFTLTAIRKP</sequence>
<dbReference type="Gene3D" id="2.40.50.320">
    <property type="entry name" value="Copper binding periplasmic protein CusF"/>
    <property type="match status" value="1"/>
</dbReference>
<keyword evidence="3" id="KW-1185">Reference proteome</keyword>
<evidence type="ECO:0000313" key="2">
    <source>
        <dbReference type="EMBL" id="RZT94988.1"/>
    </source>
</evidence>
<dbReference type="Proteomes" id="UP000293671">
    <property type="component" value="Unassembled WGS sequence"/>
</dbReference>
<protein>
    <submittedName>
        <fullName evidence="2">Copper binding protein CusF</fullName>
    </submittedName>
</protein>
<feature type="chain" id="PRO_5020843454" evidence="1">
    <location>
        <begin position="24"/>
        <end position="95"/>
    </location>
</feature>